<dbReference type="Proteomes" id="UP000236736">
    <property type="component" value="Unassembled WGS sequence"/>
</dbReference>
<accession>A0A1H5Y4B6</accession>
<reference evidence="2" key="1">
    <citation type="submission" date="2016-10" db="EMBL/GenBank/DDBJ databases">
        <authorList>
            <person name="Varghese N."/>
            <person name="Submissions S."/>
        </authorList>
    </citation>
    <scope>NUCLEOTIDE SEQUENCE [LARGE SCALE GENOMIC DNA]</scope>
    <source>
        <strain evidence="2">DSM 17298</strain>
    </source>
</reference>
<evidence type="ECO:0000313" key="2">
    <source>
        <dbReference type="Proteomes" id="UP000236736"/>
    </source>
</evidence>
<proteinExistence type="predicted"/>
<evidence type="ECO:0008006" key="3">
    <source>
        <dbReference type="Google" id="ProtNLM"/>
    </source>
</evidence>
<dbReference type="OrthoDB" id="669645at2"/>
<dbReference type="InterPro" id="IPR025332">
    <property type="entry name" value="DUF4238"/>
</dbReference>
<sequence>MKEKSKVKKQHYVPRLYLKNFSINERIFSFDKTQNKTIATNIKDIATKNYFYDDQKLDKVTGEQTYEKALSEMEGIFDRYLKIFIQNLNSGYSGLSNIDLKSTISEFIVIQLFRTPSSNKSFEYLTEILNKEIHNWVGKDSKIKSLIPNIDFLEIFGESLQNLNARATLIFEKIWVIWHNETKLKFITSDNPVVGFTEPLKKGYEIYFPINPEYSISLYDKTKYSDFKELDGNIIKVGEESVLYYNDLIFKSAERNFYSINNDFEYLIKS</sequence>
<evidence type="ECO:0000313" key="1">
    <source>
        <dbReference type="EMBL" id="SEG18366.1"/>
    </source>
</evidence>
<dbReference type="AlphaFoldDB" id="A0A1H5Y4B6"/>
<organism evidence="1 2">
    <name type="scientific">Algoriphagus boritolerans DSM 17298 = JCM 18970</name>
    <dbReference type="NCBI Taxonomy" id="1120964"/>
    <lineage>
        <taxon>Bacteria</taxon>
        <taxon>Pseudomonadati</taxon>
        <taxon>Bacteroidota</taxon>
        <taxon>Cytophagia</taxon>
        <taxon>Cytophagales</taxon>
        <taxon>Cyclobacteriaceae</taxon>
        <taxon>Algoriphagus</taxon>
    </lineage>
</organism>
<name>A0A1H5Y4B6_9BACT</name>
<keyword evidence="2" id="KW-1185">Reference proteome</keyword>
<dbReference type="RefSeq" id="WP_103925447.1">
    <property type="nucleotide sequence ID" value="NZ_FNVR01000016.1"/>
</dbReference>
<dbReference type="Pfam" id="PF14022">
    <property type="entry name" value="DUF4238"/>
    <property type="match status" value="1"/>
</dbReference>
<dbReference type="EMBL" id="FNVR01000016">
    <property type="protein sequence ID" value="SEG18366.1"/>
    <property type="molecule type" value="Genomic_DNA"/>
</dbReference>
<gene>
    <name evidence="1" type="ORF">SAMN03080598_02803</name>
</gene>
<protein>
    <recommendedName>
        <fullName evidence="3">DUF4238 domain-containing protein</fullName>
    </recommendedName>
</protein>
<dbReference type="STRING" id="1120964.GCA_001313265_07255"/>